<sequence>MVYKVIVIRVCDKEFINYSYAIYNDEGTGILVDPAWETEKILSTVDEIQLDIKAILVTHEHIDHTNLAEYTSAYYDAPIYISAEAKQFSNINSKRLMFINDETPLLIDKLTIKPLLTPGHTKGCISYLINENLFSGDTLFIEGCGMCTDSSSSPHELFNSLRRLVDIIPLSTKIYPGHRYHAEVGQEFSYVLNNNIYLNITNEEDFIKFRMRNGQKGLMDFI</sequence>
<organism evidence="6 7">
    <name type="scientific">Bacillus subtilis</name>
    <dbReference type="NCBI Taxonomy" id="1423"/>
    <lineage>
        <taxon>Bacteria</taxon>
        <taxon>Bacillati</taxon>
        <taxon>Bacillota</taxon>
        <taxon>Bacilli</taxon>
        <taxon>Bacillales</taxon>
        <taxon>Bacillaceae</taxon>
        <taxon>Bacillus</taxon>
    </lineage>
</organism>
<dbReference type="RefSeq" id="WP_043858222.1">
    <property type="nucleotide sequence ID" value="NZ_CP015222.1"/>
</dbReference>
<proteinExistence type="predicted"/>
<feature type="domain" description="Metallo-beta-lactamase" evidence="5">
    <location>
        <begin position="16"/>
        <end position="178"/>
    </location>
</feature>
<evidence type="ECO:0000256" key="1">
    <source>
        <dbReference type="ARBA" id="ARBA00001947"/>
    </source>
</evidence>
<dbReference type="SUPFAM" id="SSF56281">
    <property type="entry name" value="Metallo-hydrolase/oxidoreductase"/>
    <property type="match status" value="1"/>
</dbReference>
<dbReference type="InterPro" id="IPR001279">
    <property type="entry name" value="Metallo-B-lactamas"/>
</dbReference>
<keyword evidence="3" id="KW-0378">Hydrolase</keyword>
<dbReference type="Proteomes" id="UP000032247">
    <property type="component" value="Unassembled WGS sequence"/>
</dbReference>
<name>A0A0D1KYB3_BACIU</name>
<evidence type="ECO:0000259" key="5">
    <source>
        <dbReference type="SMART" id="SM00849"/>
    </source>
</evidence>
<dbReference type="Gene3D" id="3.60.15.10">
    <property type="entry name" value="Ribonuclease Z/Hydroxyacylglutathione hydrolase-like"/>
    <property type="match status" value="1"/>
</dbReference>
<comment type="cofactor">
    <cofactor evidence="1">
        <name>Zn(2+)</name>
        <dbReference type="ChEBI" id="CHEBI:29105"/>
    </cofactor>
</comment>
<comment type="caution">
    <text evidence="6">The sequence shown here is derived from an EMBL/GenBank/DDBJ whole genome shotgun (WGS) entry which is preliminary data.</text>
</comment>
<dbReference type="PANTHER" id="PTHR46233">
    <property type="entry name" value="HYDROXYACYLGLUTATHIONE HYDROLASE GLOC"/>
    <property type="match status" value="1"/>
</dbReference>
<evidence type="ECO:0000313" key="6">
    <source>
        <dbReference type="EMBL" id="KIU11102.1"/>
    </source>
</evidence>
<dbReference type="EMBL" id="JXBC01000004">
    <property type="protein sequence ID" value="KIU11102.1"/>
    <property type="molecule type" value="Genomic_DNA"/>
</dbReference>
<evidence type="ECO:0000256" key="2">
    <source>
        <dbReference type="ARBA" id="ARBA00022723"/>
    </source>
</evidence>
<dbReference type="InterPro" id="IPR036866">
    <property type="entry name" value="RibonucZ/Hydroxyglut_hydro"/>
</dbReference>
<dbReference type="PATRIC" id="fig|1423.173.peg.3218"/>
<gene>
    <name evidence="6" type="ORF">SC09_Contig25orf01061</name>
</gene>
<dbReference type="PANTHER" id="PTHR46233:SF3">
    <property type="entry name" value="HYDROXYACYLGLUTATHIONE HYDROLASE GLOC"/>
    <property type="match status" value="1"/>
</dbReference>
<accession>A0A0D1KYB3</accession>
<evidence type="ECO:0000256" key="3">
    <source>
        <dbReference type="ARBA" id="ARBA00022801"/>
    </source>
</evidence>
<dbReference type="GO" id="GO:0016787">
    <property type="term" value="F:hydrolase activity"/>
    <property type="evidence" value="ECO:0007669"/>
    <property type="project" value="UniProtKB-KW"/>
</dbReference>
<evidence type="ECO:0000256" key="4">
    <source>
        <dbReference type="ARBA" id="ARBA00022833"/>
    </source>
</evidence>
<evidence type="ECO:0000313" key="7">
    <source>
        <dbReference type="Proteomes" id="UP000032247"/>
    </source>
</evidence>
<dbReference type="AlphaFoldDB" id="A0A0D1KYB3"/>
<dbReference type="InterPro" id="IPR051453">
    <property type="entry name" value="MBL_Glyoxalase_II"/>
</dbReference>
<dbReference type="Pfam" id="PF00753">
    <property type="entry name" value="Lactamase_B"/>
    <property type="match status" value="1"/>
</dbReference>
<dbReference type="GO" id="GO:0046872">
    <property type="term" value="F:metal ion binding"/>
    <property type="evidence" value="ECO:0007669"/>
    <property type="project" value="UniProtKB-KW"/>
</dbReference>
<dbReference type="CDD" id="cd16275">
    <property type="entry name" value="BaeB-like_MBL-fold"/>
    <property type="match status" value="1"/>
</dbReference>
<dbReference type="SMART" id="SM00849">
    <property type="entry name" value="Lactamase_B"/>
    <property type="match status" value="1"/>
</dbReference>
<reference evidence="6 7" key="1">
    <citation type="submission" date="2014-12" db="EMBL/GenBank/DDBJ databases">
        <title>Comparative genome analysis of Bacillus coagulans HM-08, Clostridium butyricum HM-68, Bacillus subtilis HM-66 and Bacillus licheniformis BL-09.</title>
        <authorList>
            <person name="Zhang H."/>
        </authorList>
    </citation>
    <scope>NUCLEOTIDE SEQUENCE [LARGE SCALE GENOMIC DNA]</scope>
    <source>
        <strain evidence="6 7">HM-66</strain>
    </source>
</reference>
<keyword evidence="4" id="KW-0862">Zinc</keyword>
<protein>
    <submittedName>
        <fullName evidence="6">Polyketide biosynthesis enoyl-CoA hydratase</fullName>
    </submittedName>
</protein>
<keyword evidence="2" id="KW-0479">Metal-binding</keyword>